<keyword evidence="3" id="KW-1185">Reference proteome</keyword>
<feature type="compositionally biased region" description="Low complexity" evidence="1">
    <location>
        <begin position="78"/>
        <end position="87"/>
    </location>
</feature>
<dbReference type="AlphaFoldDB" id="A0AAN6RMV0"/>
<evidence type="ECO:0000256" key="1">
    <source>
        <dbReference type="SAM" id="MobiDB-lite"/>
    </source>
</evidence>
<organism evidence="2 3">
    <name type="scientific">Pseudopithomyces chartarum</name>
    <dbReference type="NCBI Taxonomy" id="1892770"/>
    <lineage>
        <taxon>Eukaryota</taxon>
        <taxon>Fungi</taxon>
        <taxon>Dikarya</taxon>
        <taxon>Ascomycota</taxon>
        <taxon>Pezizomycotina</taxon>
        <taxon>Dothideomycetes</taxon>
        <taxon>Pleosporomycetidae</taxon>
        <taxon>Pleosporales</taxon>
        <taxon>Massarineae</taxon>
        <taxon>Didymosphaeriaceae</taxon>
        <taxon>Pseudopithomyces</taxon>
    </lineage>
</organism>
<dbReference type="Proteomes" id="UP001280581">
    <property type="component" value="Unassembled WGS sequence"/>
</dbReference>
<proteinExistence type="predicted"/>
<evidence type="ECO:0000313" key="2">
    <source>
        <dbReference type="EMBL" id="KAK3216519.1"/>
    </source>
</evidence>
<sequence>MSNKFEKWQKMLAKWEERITMAERTPGSRLPREFPADRALEIQDTWQRQQYITPVSNTVYAQYTDLRRRWEALKQAQQCAPTQPPTTVGDGDTQPAAPMPIRPQPYRVPSFTGGIQKPTDVPRTALPATPIEGVTPSLNVNNAAEGGQSKSSSPNVQDTDEETPTSQTVDNTVECNGSHSSPETVLKTEKDRPDIIPEADSDSDDASYAPVGHAARMANMRSMVGNVKRLRIKAKPVANMPESTTTSYSSTAMSGIPQRQADIHKFMTFEKVPKPTEASSRVKTSAPTPLCSHTLDFSCGCDLKWSKWALGYETSLLNITRDLTIFRLRYTNDETRELWFCISVSLDGGCQDPTCVLRHWAPEPNERLWMSKTGLKLLDECIWKPAPNQPGYKGKPRYMRDGRWCYGPGDVRKTAPKGISVINKARPLKALYTDTKNKKQQQQQHVQEKDHAAQVAADNQGKKAAKKAALQEIKQRANQAKKSLRDGHLTKVVEVNDDGEFVAKQ</sequence>
<feature type="compositionally biased region" description="Polar residues" evidence="1">
    <location>
        <begin position="136"/>
        <end position="157"/>
    </location>
</feature>
<reference evidence="2 3" key="1">
    <citation type="submission" date="2021-02" db="EMBL/GenBank/DDBJ databases">
        <title>Genome assembly of Pseudopithomyces chartarum.</title>
        <authorList>
            <person name="Jauregui R."/>
            <person name="Singh J."/>
            <person name="Voisey C."/>
        </authorList>
    </citation>
    <scope>NUCLEOTIDE SEQUENCE [LARGE SCALE GENOMIC DNA]</scope>
    <source>
        <strain evidence="2 3">AGR01</strain>
    </source>
</reference>
<evidence type="ECO:0000313" key="3">
    <source>
        <dbReference type="Proteomes" id="UP001280581"/>
    </source>
</evidence>
<feature type="compositionally biased region" description="Polar residues" evidence="1">
    <location>
        <begin position="164"/>
        <end position="183"/>
    </location>
</feature>
<gene>
    <name evidence="2" type="ORF">GRF29_8g3523454</name>
</gene>
<accession>A0AAN6RMV0</accession>
<feature type="region of interest" description="Disordered" evidence="1">
    <location>
        <begin position="434"/>
        <end position="505"/>
    </location>
</feature>
<name>A0AAN6RMV0_9PLEO</name>
<feature type="compositionally biased region" description="Acidic residues" evidence="1">
    <location>
        <begin position="495"/>
        <end position="505"/>
    </location>
</feature>
<feature type="compositionally biased region" description="Basic and acidic residues" evidence="1">
    <location>
        <begin position="186"/>
        <end position="195"/>
    </location>
</feature>
<comment type="caution">
    <text evidence="2">The sequence shown here is derived from an EMBL/GenBank/DDBJ whole genome shotgun (WGS) entry which is preliminary data.</text>
</comment>
<dbReference type="EMBL" id="WVTA01000002">
    <property type="protein sequence ID" value="KAK3216519.1"/>
    <property type="molecule type" value="Genomic_DNA"/>
</dbReference>
<feature type="region of interest" description="Disordered" evidence="1">
    <location>
        <begin position="78"/>
        <end position="208"/>
    </location>
</feature>
<protein>
    <submittedName>
        <fullName evidence="2">Uncharacterized protein</fullName>
    </submittedName>
</protein>